<reference evidence="1 2" key="2">
    <citation type="journal article" date="2017" name="Front. Plant Sci.">
        <title>Gene Classification and Mining of Molecular Markers Useful in Red Clover (Trifolium pratense) Breeding.</title>
        <authorList>
            <person name="Istvanek J."/>
            <person name="Dluhosova J."/>
            <person name="Dluhos P."/>
            <person name="Patkova L."/>
            <person name="Nedelnik J."/>
            <person name="Repkova J."/>
        </authorList>
    </citation>
    <scope>NUCLEOTIDE SEQUENCE [LARGE SCALE GENOMIC DNA]</scope>
    <source>
        <strain evidence="2">cv. Tatra</strain>
        <tissue evidence="1">Young leaves</tissue>
    </source>
</reference>
<evidence type="ECO:0000313" key="1">
    <source>
        <dbReference type="EMBL" id="PNX62543.1"/>
    </source>
</evidence>
<dbReference type="Proteomes" id="UP000236291">
    <property type="component" value="Unassembled WGS sequence"/>
</dbReference>
<gene>
    <name evidence="1" type="ORF">L195_g053038</name>
</gene>
<sequence>MVSGAVVSDELAPIEKIIIDEDGGLVVVEESLKVRKWKNPDKGLWRRKGFHEEDKGEFGL</sequence>
<protein>
    <submittedName>
        <fullName evidence="1">Uncharacterized protein</fullName>
    </submittedName>
</protein>
<dbReference type="AlphaFoldDB" id="A0A2K3K8F0"/>
<proteinExistence type="predicted"/>
<feature type="non-terminal residue" evidence="1">
    <location>
        <position position="60"/>
    </location>
</feature>
<accession>A0A2K3K8F0</accession>
<comment type="caution">
    <text evidence="1">The sequence shown here is derived from an EMBL/GenBank/DDBJ whole genome shotgun (WGS) entry which is preliminary data.</text>
</comment>
<dbReference type="EMBL" id="ASHM01087959">
    <property type="protein sequence ID" value="PNX62543.1"/>
    <property type="molecule type" value="Genomic_DNA"/>
</dbReference>
<reference evidence="1 2" key="1">
    <citation type="journal article" date="2014" name="Am. J. Bot.">
        <title>Genome assembly and annotation for red clover (Trifolium pratense; Fabaceae).</title>
        <authorList>
            <person name="Istvanek J."/>
            <person name="Jaros M."/>
            <person name="Krenek A."/>
            <person name="Repkova J."/>
        </authorList>
    </citation>
    <scope>NUCLEOTIDE SEQUENCE [LARGE SCALE GENOMIC DNA]</scope>
    <source>
        <strain evidence="2">cv. Tatra</strain>
        <tissue evidence="1">Young leaves</tissue>
    </source>
</reference>
<organism evidence="1 2">
    <name type="scientific">Trifolium pratense</name>
    <name type="common">Red clover</name>
    <dbReference type="NCBI Taxonomy" id="57577"/>
    <lineage>
        <taxon>Eukaryota</taxon>
        <taxon>Viridiplantae</taxon>
        <taxon>Streptophyta</taxon>
        <taxon>Embryophyta</taxon>
        <taxon>Tracheophyta</taxon>
        <taxon>Spermatophyta</taxon>
        <taxon>Magnoliopsida</taxon>
        <taxon>eudicotyledons</taxon>
        <taxon>Gunneridae</taxon>
        <taxon>Pentapetalae</taxon>
        <taxon>rosids</taxon>
        <taxon>fabids</taxon>
        <taxon>Fabales</taxon>
        <taxon>Fabaceae</taxon>
        <taxon>Papilionoideae</taxon>
        <taxon>50 kb inversion clade</taxon>
        <taxon>NPAAA clade</taxon>
        <taxon>Hologalegina</taxon>
        <taxon>IRL clade</taxon>
        <taxon>Trifolieae</taxon>
        <taxon>Trifolium</taxon>
    </lineage>
</organism>
<evidence type="ECO:0000313" key="2">
    <source>
        <dbReference type="Proteomes" id="UP000236291"/>
    </source>
</evidence>
<name>A0A2K3K8F0_TRIPR</name>